<organism evidence="4 5">
    <name type="scientific">Desulfofustis glycolicus DSM 9705</name>
    <dbReference type="NCBI Taxonomy" id="1121409"/>
    <lineage>
        <taxon>Bacteria</taxon>
        <taxon>Pseudomonadati</taxon>
        <taxon>Thermodesulfobacteriota</taxon>
        <taxon>Desulfobulbia</taxon>
        <taxon>Desulfobulbales</taxon>
        <taxon>Desulfocapsaceae</taxon>
        <taxon>Desulfofustis</taxon>
    </lineage>
</organism>
<comment type="cofactor">
    <cofactor evidence="1">
        <name>Zn(2+)</name>
        <dbReference type="ChEBI" id="CHEBI:29105"/>
    </cofactor>
</comment>
<evidence type="ECO:0000256" key="2">
    <source>
        <dbReference type="ARBA" id="ARBA00008829"/>
    </source>
</evidence>
<dbReference type="InterPro" id="IPR011059">
    <property type="entry name" value="Metal-dep_hydrolase_composite"/>
</dbReference>
<name>A0A1M5RY06_9BACT</name>
<proteinExistence type="inferred from homology"/>
<dbReference type="PANTHER" id="PTHR11647:SF1">
    <property type="entry name" value="COLLAPSIN RESPONSE MEDIATOR PROTEIN"/>
    <property type="match status" value="1"/>
</dbReference>
<comment type="similarity">
    <text evidence="2">Belongs to the metallo-dependent hydrolases superfamily. Hydantoinase/dihydropyrimidinase family.</text>
</comment>
<dbReference type="GO" id="GO:0005829">
    <property type="term" value="C:cytosol"/>
    <property type="evidence" value="ECO:0007669"/>
    <property type="project" value="TreeGrafter"/>
</dbReference>
<dbReference type="AlphaFoldDB" id="A0A1M5RY06"/>
<dbReference type="SUPFAM" id="SSF51338">
    <property type="entry name" value="Composite domain of metallo-dependent hydrolases"/>
    <property type="match status" value="1"/>
</dbReference>
<accession>A0A1M5RY06</accession>
<reference evidence="4 5" key="1">
    <citation type="submission" date="2016-11" db="EMBL/GenBank/DDBJ databases">
        <authorList>
            <person name="Jaros S."/>
            <person name="Januszkiewicz K."/>
            <person name="Wedrychowicz H."/>
        </authorList>
    </citation>
    <scope>NUCLEOTIDE SEQUENCE [LARGE SCALE GENOMIC DNA]</scope>
    <source>
        <strain evidence="4 5">DSM 9705</strain>
    </source>
</reference>
<sequence length="452" mass="48935">MKVDTLLTGGMIVTAQDRFVGALGIRDGRVACLLDSAAGVDAQQVIDVSGKYIIPGAIDAHVHFQDPGSPEREDLEHGTRACAVGGITTAISQPVNNPPVFDVATYRETLAGYEGRSYVDYGLHGGASSGNLDQIELLWTETGAPALKMMMCYSPKSYGMVDDGQLYRIMQILQKHDGLAYIHAENQAIVETLEKQLRAEGRTDPLSYLASRPSWVETEAVRRALILAEQTGCRVILAHVSCADSLEMIGEARGRGVSVFAESCPHFFTFIDEDIVEHGPYLKFSPVMRDEPNLRRLWELLAGGAVQTIGSDHCPYAPEEKTPGLTNIWDAPNGVPGLEVLLPVLLDGVSRGQLSMERLVEVTSLNPAKIYGLYPRKGHLSPGADADLVVVDPSLVKTLDLQDLQTKCPYSPYLGKTFRGWPIMTMVRGVSVAEGGAITGAAGHGRYVSRTN</sequence>
<evidence type="ECO:0000313" key="5">
    <source>
        <dbReference type="Proteomes" id="UP000184139"/>
    </source>
</evidence>
<evidence type="ECO:0000256" key="1">
    <source>
        <dbReference type="ARBA" id="ARBA00001947"/>
    </source>
</evidence>
<keyword evidence="5" id="KW-1185">Reference proteome</keyword>
<dbReference type="RefSeq" id="WP_073372842.1">
    <property type="nucleotide sequence ID" value="NZ_FQXS01000001.1"/>
</dbReference>
<dbReference type="InterPro" id="IPR006680">
    <property type="entry name" value="Amidohydro-rel"/>
</dbReference>
<gene>
    <name evidence="4" type="ORF">SAMN02745124_00063</name>
</gene>
<evidence type="ECO:0000259" key="3">
    <source>
        <dbReference type="Pfam" id="PF01979"/>
    </source>
</evidence>
<dbReference type="InterPro" id="IPR050378">
    <property type="entry name" value="Metallo-dep_Hydrolases_sf"/>
</dbReference>
<dbReference type="OrthoDB" id="9803027at2"/>
<dbReference type="Proteomes" id="UP000184139">
    <property type="component" value="Unassembled WGS sequence"/>
</dbReference>
<feature type="domain" description="Amidohydrolase-related" evidence="3">
    <location>
        <begin position="52"/>
        <end position="431"/>
    </location>
</feature>
<dbReference type="Gene3D" id="2.30.40.10">
    <property type="entry name" value="Urease, subunit C, domain 1"/>
    <property type="match status" value="1"/>
</dbReference>
<dbReference type="InterPro" id="IPR032466">
    <property type="entry name" value="Metal_Hydrolase"/>
</dbReference>
<dbReference type="PANTHER" id="PTHR11647">
    <property type="entry name" value="HYDRANTOINASE/DIHYDROPYRIMIDINASE FAMILY MEMBER"/>
    <property type="match status" value="1"/>
</dbReference>
<dbReference type="SUPFAM" id="SSF51556">
    <property type="entry name" value="Metallo-dependent hydrolases"/>
    <property type="match status" value="1"/>
</dbReference>
<dbReference type="GO" id="GO:0016812">
    <property type="term" value="F:hydrolase activity, acting on carbon-nitrogen (but not peptide) bonds, in cyclic amides"/>
    <property type="evidence" value="ECO:0007669"/>
    <property type="project" value="TreeGrafter"/>
</dbReference>
<dbReference type="Gene3D" id="3.20.20.140">
    <property type="entry name" value="Metal-dependent hydrolases"/>
    <property type="match status" value="1"/>
</dbReference>
<dbReference type="EMBL" id="FQXS01000001">
    <property type="protein sequence ID" value="SHH31242.1"/>
    <property type="molecule type" value="Genomic_DNA"/>
</dbReference>
<dbReference type="Pfam" id="PF01979">
    <property type="entry name" value="Amidohydro_1"/>
    <property type="match status" value="1"/>
</dbReference>
<evidence type="ECO:0000313" key="4">
    <source>
        <dbReference type="EMBL" id="SHH31242.1"/>
    </source>
</evidence>
<dbReference type="STRING" id="1121409.SAMN02745124_00063"/>
<protein>
    <submittedName>
        <fullName evidence="4">Dihydroorotase</fullName>
    </submittedName>
</protein>
<dbReference type="FunFam" id="3.20.20.140:FF:000174">
    <property type="entry name" value="Dihydropyrimidinase-related protein 2"/>
    <property type="match status" value="1"/>
</dbReference>